<gene>
    <name evidence="2" type="ORF">GCM10010319_03980</name>
</gene>
<dbReference type="Pfam" id="PF04149">
    <property type="entry name" value="DUF397"/>
    <property type="match status" value="1"/>
</dbReference>
<proteinExistence type="predicted"/>
<feature type="domain" description="DUF397" evidence="1">
    <location>
        <begin position="11"/>
        <end position="66"/>
    </location>
</feature>
<dbReference type="EMBL" id="BAAABW010000001">
    <property type="protein sequence ID" value="GAA0331208.1"/>
    <property type="molecule type" value="Genomic_DNA"/>
</dbReference>
<accession>A0ABN0WAT2</accession>
<sequence>MSDAPDLCDIDWVKSSFSSGQGGNCLEWAPGSIASRAVVPVRDSKKPQGPTLTLAPRAWSSFITAVAEDRIGAG</sequence>
<reference evidence="2 3" key="1">
    <citation type="journal article" date="2019" name="Int. J. Syst. Evol. Microbiol.">
        <title>The Global Catalogue of Microorganisms (GCM) 10K type strain sequencing project: providing services to taxonomists for standard genome sequencing and annotation.</title>
        <authorList>
            <consortium name="The Broad Institute Genomics Platform"/>
            <consortium name="The Broad Institute Genome Sequencing Center for Infectious Disease"/>
            <person name="Wu L."/>
            <person name="Ma J."/>
        </authorList>
    </citation>
    <scope>NUCLEOTIDE SEQUENCE [LARGE SCALE GENOMIC DNA]</scope>
    <source>
        <strain evidence="2 3">JCM 4565</strain>
    </source>
</reference>
<comment type="caution">
    <text evidence="2">The sequence shown here is derived from an EMBL/GenBank/DDBJ whole genome shotgun (WGS) entry which is preliminary data.</text>
</comment>
<evidence type="ECO:0000259" key="1">
    <source>
        <dbReference type="Pfam" id="PF04149"/>
    </source>
</evidence>
<dbReference type="InterPro" id="IPR007278">
    <property type="entry name" value="DUF397"/>
</dbReference>
<keyword evidence="3" id="KW-1185">Reference proteome</keyword>
<evidence type="ECO:0000313" key="2">
    <source>
        <dbReference type="EMBL" id="GAA0331208.1"/>
    </source>
</evidence>
<dbReference type="Proteomes" id="UP001500063">
    <property type="component" value="Unassembled WGS sequence"/>
</dbReference>
<evidence type="ECO:0000313" key="3">
    <source>
        <dbReference type="Proteomes" id="UP001500063"/>
    </source>
</evidence>
<dbReference type="RefSeq" id="WP_344115350.1">
    <property type="nucleotide sequence ID" value="NZ_BAAABW010000001.1"/>
</dbReference>
<protein>
    <recommendedName>
        <fullName evidence="1">DUF397 domain-containing protein</fullName>
    </recommendedName>
</protein>
<name>A0ABN0WAT2_9ACTN</name>
<organism evidence="2 3">
    <name type="scientific">Streptomyces blastmyceticus</name>
    <dbReference type="NCBI Taxonomy" id="68180"/>
    <lineage>
        <taxon>Bacteria</taxon>
        <taxon>Bacillati</taxon>
        <taxon>Actinomycetota</taxon>
        <taxon>Actinomycetes</taxon>
        <taxon>Kitasatosporales</taxon>
        <taxon>Streptomycetaceae</taxon>
        <taxon>Streptomyces</taxon>
    </lineage>
</organism>